<dbReference type="Gramene" id="TVU11950">
    <property type="protein sequence ID" value="TVU11950"/>
    <property type="gene ID" value="EJB05_45562"/>
</dbReference>
<dbReference type="InterPro" id="IPR036047">
    <property type="entry name" value="F-box-like_dom_sf"/>
</dbReference>
<feature type="domain" description="FBD" evidence="3">
    <location>
        <begin position="414"/>
        <end position="446"/>
    </location>
</feature>
<accession>A0A5J9TKT9</accession>
<feature type="domain" description="F-box" evidence="2">
    <location>
        <begin position="80"/>
        <end position="117"/>
    </location>
</feature>
<dbReference type="Gene3D" id="3.80.10.10">
    <property type="entry name" value="Ribonuclease Inhibitor"/>
    <property type="match status" value="1"/>
</dbReference>
<name>A0A5J9TKT9_9POAL</name>
<dbReference type="InterPro" id="IPR001810">
    <property type="entry name" value="F-box_dom"/>
</dbReference>
<dbReference type="PANTHER" id="PTHR32141">
    <property type="match status" value="1"/>
</dbReference>
<sequence length="513" mass="56857">MEASPEPMTTFKLTAMKTEPMAAVPVAKKRRTETHEGRGLATSLLLASEEPLSLTDASGPTSEPKLAHNQERKEEDYVDLLPDGVVEDIISRLPTKDAVRTRTLAPRWNLLWPSAPLNLDSSGGGLPEEEQVQAGLISRILAAHRGPARRFSVPALHLQRRLATVDNWLNSAALDNLQELEFYVMYNFGQAPAVLLPASAFRFSATLRVVTISECHISNGAVEGLSFPQLRHLGLQGVIISEGSLQSIIDGSPVLECLLLYCSSGFHSIRINSSSLVSIGLYNHLQPVTVIVEDAPLLERLLQLQDYRGMHVSVISAPRLETLGRLSDCGFETKYTFGAAILIQDLGVISFTTAVQTVKNLAISMGRLSLDTVINLMRCFPCLEKLYIQTSCVSGGQNLWRRKHKHLVRSHEIRLKTVVLKNYRGIKSQVSFATFFVLNAKMLELMRFEGRKCNDSQFIAKQRNLLELAKRASKGAQFQFTKSRICIPHIRHVSDLSKTDPFECGVCPFNPSA</sequence>
<gene>
    <name evidence="5" type="ORF">EJB05_45562</name>
</gene>
<protein>
    <submittedName>
        <fullName evidence="5">Uncharacterized protein</fullName>
    </submittedName>
</protein>
<feature type="domain" description="F-box/LRR-repeat protein 15/At3g58940/PEG3-like LRR" evidence="4">
    <location>
        <begin position="165"/>
        <end position="388"/>
    </location>
</feature>
<evidence type="ECO:0000313" key="5">
    <source>
        <dbReference type="EMBL" id="TVU11950.1"/>
    </source>
</evidence>
<dbReference type="Pfam" id="PF08387">
    <property type="entry name" value="FBD"/>
    <property type="match status" value="1"/>
</dbReference>
<dbReference type="InterPro" id="IPR032675">
    <property type="entry name" value="LRR_dom_sf"/>
</dbReference>
<evidence type="ECO:0000256" key="1">
    <source>
        <dbReference type="SAM" id="MobiDB-lite"/>
    </source>
</evidence>
<evidence type="ECO:0000313" key="6">
    <source>
        <dbReference type="Proteomes" id="UP000324897"/>
    </source>
</evidence>
<dbReference type="Pfam" id="PF00646">
    <property type="entry name" value="F-box"/>
    <property type="match status" value="1"/>
</dbReference>
<evidence type="ECO:0000259" key="2">
    <source>
        <dbReference type="Pfam" id="PF00646"/>
    </source>
</evidence>
<keyword evidence="6" id="KW-1185">Reference proteome</keyword>
<proteinExistence type="predicted"/>
<dbReference type="OrthoDB" id="1939276at2759"/>
<feature type="compositionally biased region" description="Low complexity" evidence="1">
    <location>
        <begin position="40"/>
        <end position="55"/>
    </location>
</feature>
<dbReference type="InterPro" id="IPR055302">
    <property type="entry name" value="F-box_dom-containing"/>
</dbReference>
<dbReference type="Proteomes" id="UP000324897">
    <property type="component" value="Chromosome 3"/>
</dbReference>
<dbReference type="AlphaFoldDB" id="A0A5J9TKT9"/>
<dbReference type="EMBL" id="RWGY01000039">
    <property type="protein sequence ID" value="TVU11950.1"/>
    <property type="molecule type" value="Genomic_DNA"/>
</dbReference>
<evidence type="ECO:0000259" key="3">
    <source>
        <dbReference type="Pfam" id="PF08387"/>
    </source>
</evidence>
<dbReference type="InterPro" id="IPR006566">
    <property type="entry name" value="FBD"/>
</dbReference>
<dbReference type="Pfam" id="PF24758">
    <property type="entry name" value="LRR_At5g56370"/>
    <property type="match status" value="1"/>
</dbReference>
<organism evidence="5 6">
    <name type="scientific">Eragrostis curvula</name>
    <name type="common">weeping love grass</name>
    <dbReference type="NCBI Taxonomy" id="38414"/>
    <lineage>
        <taxon>Eukaryota</taxon>
        <taxon>Viridiplantae</taxon>
        <taxon>Streptophyta</taxon>
        <taxon>Embryophyta</taxon>
        <taxon>Tracheophyta</taxon>
        <taxon>Spermatophyta</taxon>
        <taxon>Magnoliopsida</taxon>
        <taxon>Liliopsida</taxon>
        <taxon>Poales</taxon>
        <taxon>Poaceae</taxon>
        <taxon>PACMAD clade</taxon>
        <taxon>Chloridoideae</taxon>
        <taxon>Eragrostideae</taxon>
        <taxon>Eragrostidinae</taxon>
        <taxon>Eragrostis</taxon>
    </lineage>
</organism>
<evidence type="ECO:0000259" key="4">
    <source>
        <dbReference type="Pfam" id="PF24758"/>
    </source>
</evidence>
<dbReference type="PANTHER" id="PTHR32141:SF179">
    <property type="entry name" value="F-BOX DOMAIN-CONTAINING PROTEIN"/>
    <property type="match status" value="1"/>
</dbReference>
<dbReference type="InterPro" id="IPR055411">
    <property type="entry name" value="LRR_FXL15/At3g58940/PEG3-like"/>
</dbReference>
<feature type="region of interest" description="Disordered" evidence="1">
    <location>
        <begin position="22"/>
        <end position="73"/>
    </location>
</feature>
<comment type="caution">
    <text evidence="5">The sequence shown here is derived from an EMBL/GenBank/DDBJ whole genome shotgun (WGS) entry which is preliminary data.</text>
</comment>
<dbReference type="SUPFAM" id="SSF81383">
    <property type="entry name" value="F-box domain"/>
    <property type="match status" value="1"/>
</dbReference>
<dbReference type="SUPFAM" id="SSF52047">
    <property type="entry name" value="RNI-like"/>
    <property type="match status" value="1"/>
</dbReference>
<feature type="non-terminal residue" evidence="5">
    <location>
        <position position="1"/>
    </location>
</feature>
<reference evidence="5 6" key="1">
    <citation type="journal article" date="2019" name="Sci. Rep.">
        <title>A high-quality genome of Eragrostis curvula grass provides insights into Poaceae evolution and supports new strategies to enhance forage quality.</title>
        <authorList>
            <person name="Carballo J."/>
            <person name="Santos B.A.C.M."/>
            <person name="Zappacosta D."/>
            <person name="Garbus I."/>
            <person name="Selva J.P."/>
            <person name="Gallo C.A."/>
            <person name="Diaz A."/>
            <person name="Albertini E."/>
            <person name="Caccamo M."/>
            <person name="Echenique V."/>
        </authorList>
    </citation>
    <scope>NUCLEOTIDE SEQUENCE [LARGE SCALE GENOMIC DNA]</scope>
    <source>
        <strain evidence="6">cv. Victoria</strain>
        <tissue evidence="5">Leaf</tissue>
    </source>
</reference>